<dbReference type="InterPro" id="IPR050744">
    <property type="entry name" value="AI-2_Isomerase_LsrG"/>
</dbReference>
<dbReference type="SUPFAM" id="SSF54909">
    <property type="entry name" value="Dimeric alpha+beta barrel"/>
    <property type="match status" value="1"/>
</dbReference>
<keyword evidence="3" id="KW-1185">Reference proteome</keyword>
<gene>
    <name evidence="2" type="ORF">HCJ92_16490</name>
</gene>
<dbReference type="GO" id="GO:0004497">
    <property type="term" value="F:monooxygenase activity"/>
    <property type="evidence" value="ECO:0007669"/>
    <property type="project" value="UniProtKB-KW"/>
</dbReference>
<dbReference type="PANTHER" id="PTHR33336:SF1">
    <property type="entry name" value="(4S)-4-HYDROXY-5-PHOSPHONOOXYPENTANE-2,3-DIONE ISOMERASE"/>
    <property type="match status" value="1"/>
</dbReference>
<sequence length="100" mass="10862">MIAQIVTLHVRPGELAGFTAAIAENAETSVWTEAGCLQFDVVATDADDHRFVLYERYTDEAALTAHRATAHFARWSEAVGRYVVDGSKVNTVGTVTVHQG</sequence>
<dbReference type="EMBL" id="JAAVJB010000146">
    <property type="protein sequence ID" value="NJP67854.1"/>
    <property type="molecule type" value="Genomic_DNA"/>
</dbReference>
<keyword evidence="2" id="KW-0503">Monooxygenase</keyword>
<dbReference type="InterPro" id="IPR007138">
    <property type="entry name" value="ABM_dom"/>
</dbReference>
<evidence type="ECO:0000313" key="2">
    <source>
        <dbReference type="EMBL" id="NJP67854.1"/>
    </source>
</evidence>
<dbReference type="RefSeq" id="WP_167934369.1">
    <property type="nucleotide sequence ID" value="NZ_JAAVJB010000146.1"/>
</dbReference>
<dbReference type="Gene3D" id="3.30.70.100">
    <property type="match status" value="1"/>
</dbReference>
<dbReference type="Proteomes" id="UP000746503">
    <property type="component" value="Unassembled WGS sequence"/>
</dbReference>
<evidence type="ECO:0000259" key="1">
    <source>
        <dbReference type="PROSITE" id="PS51725"/>
    </source>
</evidence>
<dbReference type="PANTHER" id="PTHR33336">
    <property type="entry name" value="QUINOL MONOOXYGENASE YGIN-RELATED"/>
    <property type="match status" value="1"/>
</dbReference>
<accession>A0ABX1AL60</accession>
<name>A0ABX1AL60_9ACTN</name>
<dbReference type="InterPro" id="IPR011008">
    <property type="entry name" value="Dimeric_a/b-barrel"/>
</dbReference>
<reference evidence="2 3" key="1">
    <citation type="submission" date="2020-03" db="EMBL/GenBank/DDBJ databases">
        <title>Draft genome of Streptomyces sp. ventii, isolated from the Axial Seamount in the Pacific Ocean, and resequencing of the two type strains Streptomyces lonarensis strain NCL 716 and Streptomyces bohaiensis strain 11A07.</title>
        <authorList>
            <person name="Loughran R.M."/>
            <person name="Pfannmuller K.M."/>
            <person name="Wasson B.J."/>
            <person name="Deadmond M.C."/>
            <person name="Paddock B.E."/>
            <person name="Koyack M.J."/>
            <person name="Gallegos D.A."/>
            <person name="Mitchell E.A."/>
            <person name="Ushijima B."/>
            <person name="Saw J.H."/>
            <person name="Mcphail K.L."/>
            <person name="Videau P."/>
        </authorList>
    </citation>
    <scope>NUCLEOTIDE SEQUENCE [LARGE SCALE GENOMIC DNA]</scope>
    <source>
        <strain evidence="3">5675061</strain>
    </source>
</reference>
<keyword evidence="2" id="KW-0560">Oxidoreductase</keyword>
<dbReference type="Pfam" id="PF03992">
    <property type="entry name" value="ABM"/>
    <property type="match status" value="1"/>
</dbReference>
<organism evidence="2 3">
    <name type="scientific">Streptomyces spiramenti</name>
    <dbReference type="NCBI Taxonomy" id="2720606"/>
    <lineage>
        <taxon>Bacteria</taxon>
        <taxon>Bacillati</taxon>
        <taxon>Actinomycetota</taxon>
        <taxon>Actinomycetes</taxon>
        <taxon>Kitasatosporales</taxon>
        <taxon>Streptomycetaceae</taxon>
        <taxon>Streptomyces</taxon>
    </lineage>
</organism>
<comment type="caution">
    <text evidence="2">The sequence shown here is derived from an EMBL/GenBank/DDBJ whole genome shotgun (WGS) entry which is preliminary data.</text>
</comment>
<feature type="domain" description="ABM" evidence="1">
    <location>
        <begin position="2"/>
        <end position="92"/>
    </location>
</feature>
<evidence type="ECO:0000313" key="3">
    <source>
        <dbReference type="Proteomes" id="UP000746503"/>
    </source>
</evidence>
<protein>
    <submittedName>
        <fullName evidence="2">Antibiotic biosynthesis monooxygenase</fullName>
    </submittedName>
</protein>
<proteinExistence type="predicted"/>
<dbReference type="PROSITE" id="PS51725">
    <property type="entry name" value="ABM"/>
    <property type="match status" value="1"/>
</dbReference>